<reference evidence="2" key="1">
    <citation type="journal article" date="2019" name="Int. J. Syst. Evol. Microbiol.">
        <title>The Global Catalogue of Microorganisms (GCM) 10K type strain sequencing project: providing services to taxonomists for standard genome sequencing and annotation.</title>
        <authorList>
            <consortium name="The Broad Institute Genomics Platform"/>
            <consortium name="The Broad Institute Genome Sequencing Center for Infectious Disease"/>
            <person name="Wu L."/>
            <person name="Ma J."/>
        </authorList>
    </citation>
    <scope>NUCLEOTIDE SEQUENCE [LARGE SCALE GENOMIC DNA]</scope>
    <source>
        <strain evidence="2">KCTC 42443</strain>
    </source>
</reference>
<gene>
    <name evidence="1" type="ORF">GCM10016455_09220</name>
</gene>
<evidence type="ECO:0000313" key="1">
    <source>
        <dbReference type="EMBL" id="GHE91501.1"/>
    </source>
</evidence>
<dbReference type="RefSeq" id="WP_268246019.1">
    <property type="nucleotide sequence ID" value="NZ_BNCH01000002.1"/>
</dbReference>
<accession>A0ABQ3IUH4</accession>
<dbReference type="Proteomes" id="UP000609802">
    <property type="component" value="Unassembled WGS sequence"/>
</dbReference>
<dbReference type="PRINTS" id="PR01490">
    <property type="entry name" value="RTXTOXIND"/>
</dbReference>
<sequence>MGYQRPTLLPGMPIEAYLKTDERTPLSYLTKPLMDYFYKTMRG</sequence>
<dbReference type="EMBL" id="BNCH01000002">
    <property type="protein sequence ID" value="GHE91501.1"/>
    <property type="molecule type" value="Genomic_DNA"/>
</dbReference>
<evidence type="ECO:0000313" key="2">
    <source>
        <dbReference type="Proteomes" id="UP000609802"/>
    </source>
</evidence>
<name>A0ABQ3IUH4_9RHOB</name>
<protein>
    <submittedName>
        <fullName evidence="1">Uncharacterized protein</fullName>
    </submittedName>
</protein>
<comment type="caution">
    <text evidence="1">The sequence shown here is derived from an EMBL/GenBank/DDBJ whole genome shotgun (WGS) entry which is preliminary data.</text>
</comment>
<organism evidence="1 2">
    <name type="scientific">Aliiroseovarius zhejiangensis</name>
    <dbReference type="NCBI Taxonomy" id="1632025"/>
    <lineage>
        <taxon>Bacteria</taxon>
        <taxon>Pseudomonadati</taxon>
        <taxon>Pseudomonadota</taxon>
        <taxon>Alphaproteobacteria</taxon>
        <taxon>Rhodobacterales</taxon>
        <taxon>Paracoccaceae</taxon>
        <taxon>Aliiroseovarius</taxon>
    </lineage>
</organism>
<keyword evidence="2" id="KW-1185">Reference proteome</keyword>
<proteinExistence type="predicted"/>